<protein>
    <recommendedName>
        <fullName evidence="1">Retrotransposon Copia-like N-terminal domain-containing protein</fullName>
    </recommendedName>
</protein>
<keyword evidence="4" id="KW-1185">Reference proteome</keyword>
<reference evidence="2 4" key="2">
    <citation type="journal article" date="2014" name="BMC Genomics">
        <title>An improved genome release (version Mt4.0) for the model legume Medicago truncatula.</title>
        <authorList>
            <person name="Tang H."/>
            <person name="Krishnakumar V."/>
            <person name="Bidwell S."/>
            <person name="Rosen B."/>
            <person name="Chan A."/>
            <person name="Zhou S."/>
            <person name="Gentzbittel L."/>
            <person name="Childs K.L."/>
            <person name="Yandell M."/>
            <person name="Gundlach H."/>
            <person name="Mayer K.F."/>
            <person name="Schwartz D.C."/>
            <person name="Town C.D."/>
        </authorList>
    </citation>
    <scope>GENOME REANNOTATION</scope>
    <source>
        <strain evidence="3 4">cv. Jemalong A17</strain>
    </source>
</reference>
<dbReference type="EMBL" id="CM001223">
    <property type="protein sequence ID" value="AES78118.1"/>
    <property type="molecule type" value="Genomic_DNA"/>
</dbReference>
<reference evidence="2 4" key="1">
    <citation type="journal article" date="2011" name="Nature">
        <title>The Medicago genome provides insight into the evolution of rhizobial symbioses.</title>
        <authorList>
            <person name="Young N.D."/>
            <person name="Debelle F."/>
            <person name="Oldroyd G.E."/>
            <person name="Geurts R."/>
            <person name="Cannon S.B."/>
            <person name="Udvardi M.K."/>
            <person name="Benedito V.A."/>
            <person name="Mayer K.F."/>
            <person name="Gouzy J."/>
            <person name="Schoof H."/>
            <person name="Van de Peer Y."/>
            <person name="Proost S."/>
            <person name="Cook D.R."/>
            <person name="Meyers B.C."/>
            <person name="Spannagl M."/>
            <person name="Cheung F."/>
            <person name="De Mita S."/>
            <person name="Krishnakumar V."/>
            <person name="Gundlach H."/>
            <person name="Zhou S."/>
            <person name="Mudge J."/>
            <person name="Bharti A.K."/>
            <person name="Murray J.D."/>
            <person name="Naoumkina M.A."/>
            <person name="Rosen B."/>
            <person name="Silverstein K.A."/>
            <person name="Tang H."/>
            <person name="Rombauts S."/>
            <person name="Zhao P.X."/>
            <person name="Zhou P."/>
            <person name="Barbe V."/>
            <person name="Bardou P."/>
            <person name="Bechner M."/>
            <person name="Bellec A."/>
            <person name="Berger A."/>
            <person name="Berges H."/>
            <person name="Bidwell S."/>
            <person name="Bisseling T."/>
            <person name="Choisne N."/>
            <person name="Couloux A."/>
            <person name="Denny R."/>
            <person name="Deshpande S."/>
            <person name="Dai X."/>
            <person name="Doyle J.J."/>
            <person name="Dudez A.M."/>
            <person name="Farmer A.D."/>
            <person name="Fouteau S."/>
            <person name="Franken C."/>
            <person name="Gibelin C."/>
            <person name="Gish J."/>
            <person name="Goldstein S."/>
            <person name="Gonzalez A.J."/>
            <person name="Green P.J."/>
            <person name="Hallab A."/>
            <person name="Hartog M."/>
            <person name="Hua A."/>
            <person name="Humphray S.J."/>
            <person name="Jeong D.H."/>
            <person name="Jing Y."/>
            <person name="Jocker A."/>
            <person name="Kenton S.M."/>
            <person name="Kim D.J."/>
            <person name="Klee K."/>
            <person name="Lai H."/>
            <person name="Lang C."/>
            <person name="Lin S."/>
            <person name="Macmil S.L."/>
            <person name="Magdelenat G."/>
            <person name="Matthews L."/>
            <person name="McCorrison J."/>
            <person name="Monaghan E.L."/>
            <person name="Mun J.H."/>
            <person name="Najar F.Z."/>
            <person name="Nicholson C."/>
            <person name="Noirot C."/>
            <person name="O'Bleness M."/>
            <person name="Paule C.R."/>
            <person name="Poulain J."/>
            <person name="Prion F."/>
            <person name="Qin B."/>
            <person name="Qu C."/>
            <person name="Retzel E.F."/>
            <person name="Riddle C."/>
            <person name="Sallet E."/>
            <person name="Samain S."/>
            <person name="Samson N."/>
            <person name="Sanders I."/>
            <person name="Saurat O."/>
            <person name="Scarpelli C."/>
            <person name="Schiex T."/>
            <person name="Segurens B."/>
            <person name="Severin A.J."/>
            <person name="Sherrier D.J."/>
            <person name="Shi R."/>
            <person name="Sims S."/>
            <person name="Singer S.R."/>
            <person name="Sinharoy S."/>
            <person name="Sterck L."/>
            <person name="Viollet A."/>
            <person name="Wang B.B."/>
            <person name="Wang K."/>
            <person name="Wang M."/>
            <person name="Wang X."/>
            <person name="Warfsmann J."/>
            <person name="Weissenbach J."/>
            <person name="White D.D."/>
            <person name="White J.D."/>
            <person name="Wiley G.B."/>
            <person name="Wincker P."/>
            <person name="Xing Y."/>
            <person name="Yang L."/>
            <person name="Yao Z."/>
            <person name="Ying F."/>
            <person name="Zhai J."/>
            <person name="Zhou L."/>
            <person name="Zuber A."/>
            <person name="Denarie J."/>
            <person name="Dixon R.A."/>
            <person name="May G.D."/>
            <person name="Schwartz D.C."/>
            <person name="Rogers J."/>
            <person name="Quetier F."/>
            <person name="Town C.D."/>
            <person name="Roe B.A."/>
        </authorList>
    </citation>
    <scope>NUCLEOTIDE SEQUENCE [LARGE SCALE GENOMIC DNA]</scope>
    <source>
        <strain evidence="2">A17</strain>
        <strain evidence="3 4">cv. Jemalong A17</strain>
    </source>
</reference>
<evidence type="ECO:0000313" key="4">
    <source>
        <dbReference type="Proteomes" id="UP000002051"/>
    </source>
</evidence>
<reference evidence="3" key="3">
    <citation type="submission" date="2015-04" db="UniProtKB">
        <authorList>
            <consortium name="EnsemblPlants"/>
        </authorList>
    </citation>
    <scope>IDENTIFICATION</scope>
    <source>
        <strain evidence="3">cv. Jemalong A17</strain>
    </source>
</reference>
<evidence type="ECO:0000259" key="1">
    <source>
        <dbReference type="Pfam" id="PF14244"/>
    </source>
</evidence>
<evidence type="ECO:0000313" key="3">
    <source>
        <dbReference type="EnsemblPlants" id="AES78118"/>
    </source>
</evidence>
<dbReference type="Pfam" id="PF14244">
    <property type="entry name" value="Retrotran_gag_3"/>
    <property type="match status" value="1"/>
</dbReference>
<dbReference type="PaxDb" id="3880-AES78118"/>
<feature type="domain" description="Retrotransposon Copia-like N-terminal" evidence="1">
    <location>
        <begin position="15"/>
        <end position="50"/>
    </location>
</feature>
<gene>
    <name evidence="2" type="ordered locus">MTR_7g024770</name>
</gene>
<proteinExistence type="predicted"/>
<dbReference type="AlphaFoldDB" id="G7KXV3"/>
<evidence type="ECO:0000313" key="2">
    <source>
        <dbReference type="EMBL" id="AES78118.1"/>
    </source>
</evidence>
<dbReference type="Proteomes" id="UP000002051">
    <property type="component" value="Unassembled WGS sequence"/>
</dbReference>
<organism evidence="2 4">
    <name type="scientific">Medicago truncatula</name>
    <name type="common">Barrel medic</name>
    <name type="synonym">Medicago tribuloides</name>
    <dbReference type="NCBI Taxonomy" id="3880"/>
    <lineage>
        <taxon>Eukaryota</taxon>
        <taxon>Viridiplantae</taxon>
        <taxon>Streptophyta</taxon>
        <taxon>Embryophyta</taxon>
        <taxon>Tracheophyta</taxon>
        <taxon>Spermatophyta</taxon>
        <taxon>Magnoliopsida</taxon>
        <taxon>eudicotyledons</taxon>
        <taxon>Gunneridae</taxon>
        <taxon>Pentapetalae</taxon>
        <taxon>rosids</taxon>
        <taxon>fabids</taxon>
        <taxon>Fabales</taxon>
        <taxon>Fabaceae</taxon>
        <taxon>Papilionoideae</taxon>
        <taxon>50 kb inversion clade</taxon>
        <taxon>NPAAA clade</taxon>
        <taxon>Hologalegina</taxon>
        <taxon>IRL clade</taxon>
        <taxon>Trifolieae</taxon>
        <taxon>Medicago</taxon>
    </lineage>
</organism>
<dbReference type="InterPro" id="IPR029472">
    <property type="entry name" value="Copia-like_N"/>
</dbReference>
<dbReference type="EnsemblPlants" id="AES78118">
    <property type="protein sequence ID" value="AES78118"/>
    <property type="gene ID" value="MTR_7g024770"/>
</dbReference>
<accession>G7KXV3</accession>
<dbReference type="HOGENOM" id="CLU_3127385_0_0_1"/>
<sequence>MFPIDPTSIPFYVYPSENPTASLVNPFFDGRIYHSWSRSLKKAIIMKNKL</sequence>
<name>G7KXV3_MEDTR</name>